<dbReference type="AlphaFoldDB" id="A0A131ZWA2"/>
<keyword evidence="1" id="KW-0245">EGF-like domain</keyword>
<dbReference type="OrthoDB" id="283575at2759"/>
<proteinExistence type="predicted"/>
<evidence type="ECO:0000256" key="4">
    <source>
        <dbReference type="ARBA" id="ARBA00022989"/>
    </source>
</evidence>
<keyword evidence="2" id="KW-0812">Transmembrane</keyword>
<keyword evidence="4" id="KW-1133">Transmembrane helix</keyword>
<keyword evidence="4" id="KW-0472">Membrane</keyword>
<keyword evidence="3" id="KW-0677">Repeat</keyword>
<evidence type="ECO:0000313" key="6">
    <source>
        <dbReference type="EMBL" id="KPM03076.1"/>
    </source>
</evidence>
<feature type="domain" description="Notch ligand N-terminal" evidence="5">
    <location>
        <begin position="23"/>
        <end position="140"/>
    </location>
</feature>
<dbReference type="EMBL" id="JXLN01004004">
    <property type="protein sequence ID" value="KPM03076.1"/>
    <property type="molecule type" value="Genomic_DNA"/>
</dbReference>
<evidence type="ECO:0000256" key="1">
    <source>
        <dbReference type="ARBA" id="ARBA00022536"/>
    </source>
</evidence>
<protein>
    <submittedName>
        <fullName evidence="6">MNNL domain containing protein</fullName>
    </submittedName>
</protein>
<evidence type="ECO:0000259" key="5">
    <source>
        <dbReference type="Pfam" id="PF07657"/>
    </source>
</evidence>
<dbReference type="GO" id="GO:0007219">
    <property type="term" value="P:Notch signaling pathway"/>
    <property type="evidence" value="ECO:0007669"/>
    <property type="project" value="InterPro"/>
</dbReference>
<accession>A0A131ZWA2</accession>
<organism evidence="6 7">
    <name type="scientific">Sarcoptes scabiei</name>
    <name type="common">Itch mite</name>
    <name type="synonym">Acarus scabiei</name>
    <dbReference type="NCBI Taxonomy" id="52283"/>
    <lineage>
        <taxon>Eukaryota</taxon>
        <taxon>Metazoa</taxon>
        <taxon>Ecdysozoa</taxon>
        <taxon>Arthropoda</taxon>
        <taxon>Chelicerata</taxon>
        <taxon>Arachnida</taxon>
        <taxon>Acari</taxon>
        <taxon>Acariformes</taxon>
        <taxon>Sarcoptiformes</taxon>
        <taxon>Astigmata</taxon>
        <taxon>Psoroptidia</taxon>
        <taxon>Sarcoptoidea</taxon>
        <taxon>Sarcoptidae</taxon>
        <taxon>Sarcoptinae</taxon>
        <taxon>Sarcoptes</taxon>
    </lineage>
</organism>
<evidence type="ECO:0000256" key="3">
    <source>
        <dbReference type="ARBA" id="ARBA00022737"/>
    </source>
</evidence>
<dbReference type="VEuPathDB" id="VectorBase:SSCA003077"/>
<dbReference type="GO" id="GO:0016020">
    <property type="term" value="C:membrane"/>
    <property type="evidence" value="ECO:0007669"/>
    <property type="project" value="UniProtKB-SubCell"/>
</dbReference>
<dbReference type="Pfam" id="PF07657">
    <property type="entry name" value="MNNL"/>
    <property type="match status" value="1"/>
</dbReference>
<dbReference type="Proteomes" id="UP000616769">
    <property type="component" value="Unassembled WGS sequence"/>
</dbReference>
<evidence type="ECO:0000256" key="2">
    <source>
        <dbReference type="ARBA" id="ARBA00022692"/>
    </source>
</evidence>
<reference evidence="6 7" key="1">
    <citation type="journal article" date="2015" name="Parasit. Vectors">
        <title>Draft genome of the scabies mite.</title>
        <authorList>
            <person name="Rider S.D.Jr."/>
            <person name="Morgan M.S."/>
            <person name="Arlian L.G."/>
        </authorList>
    </citation>
    <scope>NUCLEOTIDE SEQUENCE [LARGE SCALE GENOMIC DNA]</scope>
    <source>
        <strain evidence="6">Arlian Lab</strain>
    </source>
</reference>
<sequence length="154" mass="17415">MFVDIGLARKIFQSNFINDYRIGIFELRLDRFVNELNRDASGRCCANISSSSSPSSSNESCHHQCKTFFRVCFKNYQANIDTSSNCVYGEKITPVLSSSSSDSHQLNHTLLFPFNFTWPGTFSLVIEVWNNATAYHQEDAAVEQDYSISTVAPF</sequence>
<evidence type="ECO:0000313" key="7">
    <source>
        <dbReference type="Proteomes" id="UP000616769"/>
    </source>
</evidence>
<dbReference type="InterPro" id="IPR011651">
    <property type="entry name" value="Notch_ligand_N"/>
</dbReference>
<comment type="caution">
    <text evidence="6">The sequence shown here is derived from an EMBL/GenBank/DDBJ whole genome shotgun (WGS) entry which is preliminary data.</text>
</comment>
<name>A0A131ZWA2_SARSC</name>
<dbReference type="Gene3D" id="2.60.40.3510">
    <property type="match status" value="1"/>
</dbReference>
<gene>
    <name evidence="6" type="ORF">QR98_0015060</name>
</gene>